<sequence length="220" mass="24442">MIRGVLFDRDDTLAYTDPEVYREAAQWLAQRFALDEAASLQALRQQWQERALTWWHLRTPEDETVFWEGYGEELAERLGLGPQHGPELMATYPYERAMRLLPGAREVLLALRARGLKTGVLSNTLPSVGRTLEHLGIDDLIDVAVASCELGVHKPEAGAFRAALERMQLTAPEVLFVDDKAENVAAARALGMPAGLISHADGPADFSSLHDVLAWVERQT</sequence>
<dbReference type="PRINTS" id="PR00413">
    <property type="entry name" value="HADHALOGNASE"/>
</dbReference>
<protein>
    <submittedName>
        <fullName evidence="2">HAD family hydrolase</fullName>
        <ecNumber evidence="2">3.1.3.-</ecNumber>
    </submittedName>
</protein>
<keyword evidence="3" id="KW-1185">Reference proteome</keyword>
<dbReference type="InterPro" id="IPR036412">
    <property type="entry name" value="HAD-like_sf"/>
</dbReference>
<dbReference type="PANTHER" id="PTHR43316:SF3">
    <property type="entry name" value="HALOACID DEHALOGENASE, TYPE II (AFU_ORTHOLOGUE AFUA_2G07750)-RELATED"/>
    <property type="match status" value="1"/>
</dbReference>
<dbReference type="InterPro" id="IPR023214">
    <property type="entry name" value="HAD_sf"/>
</dbReference>
<gene>
    <name evidence="2" type="ORF">ACFP81_02270</name>
</gene>
<dbReference type="Gene3D" id="3.40.50.1000">
    <property type="entry name" value="HAD superfamily/HAD-like"/>
    <property type="match status" value="1"/>
</dbReference>
<comment type="caution">
    <text evidence="2">The sequence shown here is derived from an EMBL/GenBank/DDBJ whole genome shotgun (WGS) entry which is preliminary data.</text>
</comment>
<proteinExistence type="predicted"/>
<reference evidence="3" key="1">
    <citation type="journal article" date="2019" name="Int. J. Syst. Evol. Microbiol.">
        <title>The Global Catalogue of Microorganisms (GCM) 10K type strain sequencing project: providing services to taxonomists for standard genome sequencing and annotation.</title>
        <authorList>
            <consortium name="The Broad Institute Genomics Platform"/>
            <consortium name="The Broad Institute Genome Sequencing Center for Infectious Disease"/>
            <person name="Wu L."/>
            <person name="Ma J."/>
        </authorList>
    </citation>
    <scope>NUCLEOTIDE SEQUENCE [LARGE SCALE GENOMIC DNA]</scope>
    <source>
        <strain evidence="3">CGMCC 1.15772</strain>
    </source>
</reference>
<dbReference type="EMBL" id="JBHSWD010000001">
    <property type="protein sequence ID" value="MFC6590970.1"/>
    <property type="molecule type" value="Genomic_DNA"/>
</dbReference>
<dbReference type="CDD" id="cd02603">
    <property type="entry name" value="HAD_sEH-N_like"/>
    <property type="match status" value="1"/>
</dbReference>
<accession>A0ABW1Y9I6</accession>
<dbReference type="InterPro" id="IPR006439">
    <property type="entry name" value="HAD-SF_hydro_IA"/>
</dbReference>
<dbReference type="NCBIfam" id="TIGR01509">
    <property type="entry name" value="HAD-SF-IA-v3"/>
    <property type="match status" value="1"/>
</dbReference>
<dbReference type="Pfam" id="PF00702">
    <property type="entry name" value="Hydrolase"/>
    <property type="match status" value="1"/>
</dbReference>
<dbReference type="SUPFAM" id="SSF56784">
    <property type="entry name" value="HAD-like"/>
    <property type="match status" value="1"/>
</dbReference>
<dbReference type="InterPro" id="IPR051540">
    <property type="entry name" value="S-2-haloacid_dehalogenase"/>
</dbReference>
<keyword evidence="1 2" id="KW-0378">Hydrolase</keyword>
<dbReference type="GO" id="GO:0016787">
    <property type="term" value="F:hydrolase activity"/>
    <property type="evidence" value="ECO:0007669"/>
    <property type="project" value="UniProtKB-KW"/>
</dbReference>
<dbReference type="PANTHER" id="PTHR43316">
    <property type="entry name" value="HYDROLASE, HALOACID DELAHOGENASE-RELATED"/>
    <property type="match status" value="1"/>
</dbReference>
<dbReference type="RefSeq" id="WP_380081978.1">
    <property type="nucleotide sequence ID" value="NZ_JBHSWD010000001.1"/>
</dbReference>
<evidence type="ECO:0000313" key="3">
    <source>
        <dbReference type="Proteomes" id="UP001596297"/>
    </source>
</evidence>
<dbReference type="EC" id="3.1.3.-" evidence="2"/>
<dbReference type="Proteomes" id="UP001596297">
    <property type="component" value="Unassembled WGS sequence"/>
</dbReference>
<evidence type="ECO:0000256" key="1">
    <source>
        <dbReference type="ARBA" id="ARBA00022801"/>
    </source>
</evidence>
<evidence type="ECO:0000313" key="2">
    <source>
        <dbReference type="EMBL" id="MFC6590970.1"/>
    </source>
</evidence>
<name>A0ABW1Y9I6_9DEIO</name>
<dbReference type="SFLD" id="SFLDS00003">
    <property type="entry name" value="Haloacid_Dehalogenase"/>
    <property type="match status" value="1"/>
</dbReference>
<dbReference type="SFLD" id="SFLDG01129">
    <property type="entry name" value="C1.5:_HAD__Beta-PGM__Phosphata"/>
    <property type="match status" value="1"/>
</dbReference>
<organism evidence="2 3">
    <name type="scientific">Deinococcus lacus</name>
    <dbReference type="NCBI Taxonomy" id="392561"/>
    <lineage>
        <taxon>Bacteria</taxon>
        <taxon>Thermotogati</taxon>
        <taxon>Deinococcota</taxon>
        <taxon>Deinococci</taxon>
        <taxon>Deinococcales</taxon>
        <taxon>Deinococcaceae</taxon>
        <taxon>Deinococcus</taxon>
    </lineage>
</organism>